<dbReference type="Proteomes" id="UP000076532">
    <property type="component" value="Unassembled WGS sequence"/>
</dbReference>
<evidence type="ECO:0000313" key="2">
    <source>
        <dbReference type="Proteomes" id="UP000076532"/>
    </source>
</evidence>
<proteinExistence type="predicted"/>
<name>A0A166R410_9AGAM</name>
<keyword evidence="2" id="KW-1185">Reference proteome</keyword>
<dbReference type="EMBL" id="KV417506">
    <property type="protein sequence ID" value="KZP27880.1"/>
    <property type="molecule type" value="Genomic_DNA"/>
</dbReference>
<protein>
    <submittedName>
        <fullName evidence="1">Uncharacterized protein</fullName>
    </submittedName>
</protein>
<dbReference type="AlphaFoldDB" id="A0A166R410"/>
<gene>
    <name evidence="1" type="ORF">FIBSPDRAFT_886112</name>
</gene>
<accession>A0A166R410</accession>
<sequence length="150" mass="16556">MTSAHIAPHVENLGNTITQFHSHIESGHEAPHDGVVDAANNAALHFLQLAAQVKKSFPEAERHHFYADMHKQAKAARKAGQRFNELKPTLVAQGVRGSDVVSALEGWMIVIIVLFDLLRAADPKYEEHCAHIETSFKGTIQATIDLYSKP</sequence>
<organism evidence="1 2">
    <name type="scientific">Athelia psychrophila</name>
    <dbReference type="NCBI Taxonomy" id="1759441"/>
    <lineage>
        <taxon>Eukaryota</taxon>
        <taxon>Fungi</taxon>
        <taxon>Dikarya</taxon>
        <taxon>Basidiomycota</taxon>
        <taxon>Agaricomycotina</taxon>
        <taxon>Agaricomycetes</taxon>
        <taxon>Agaricomycetidae</taxon>
        <taxon>Atheliales</taxon>
        <taxon>Atheliaceae</taxon>
        <taxon>Athelia</taxon>
    </lineage>
</organism>
<evidence type="ECO:0000313" key="1">
    <source>
        <dbReference type="EMBL" id="KZP27880.1"/>
    </source>
</evidence>
<reference evidence="1 2" key="1">
    <citation type="journal article" date="2016" name="Mol. Biol. Evol.">
        <title>Comparative Genomics of Early-Diverging Mushroom-Forming Fungi Provides Insights into the Origins of Lignocellulose Decay Capabilities.</title>
        <authorList>
            <person name="Nagy L.G."/>
            <person name="Riley R."/>
            <person name="Tritt A."/>
            <person name="Adam C."/>
            <person name="Daum C."/>
            <person name="Floudas D."/>
            <person name="Sun H."/>
            <person name="Yadav J.S."/>
            <person name="Pangilinan J."/>
            <person name="Larsson K.H."/>
            <person name="Matsuura K."/>
            <person name="Barry K."/>
            <person name="Labutti K."/>
            <person name="Kuo R."/>
            <person name="Ohm R.A."/>
            <person name="Bhattacharya S.S."/>
            <person name="Shirouzu T."/>
            <person name="Yoshinaga Y."/>
            <person name="Martin F.M."/>
            <person name="Grigoriev I.V."/>
            <person name="Hibbett D.S."/>
        </authorList>
    </citation>
    <scope>NUCLEOTIDE SEQUENCE [LARGE SCALE GENOMIC DNA]</scope>
    <source>
        <strain evidence="1 2">CBS 109695</strain>
    </source>
</reference>